<evidence type="ECO:0000313" key="3">
    <source>
        <dbReference type="EMBL" id="KAK3924478.1"/>
    </source>
</evidence>
<accession>A0AAE1HNI6</accession>
<dbReference type="PANTHER" id="PTHR33173:SF2">
    <property type="entry name" value="MYND-TYPE DOMAIN-CONTAINING PROTEIN"/>
    <property type="match status" value="1"/>
</dbReference>
<dbReference type="Proteomes" id="UP001219518">
    <property type="component" value="Unassembled WGS sequence"/>
</dbReference>
<name>A0AAE1HNI6_9NEOP</name>
<keyword evidence="4" id="KW-1185">Reference proteome</keyword>
<proteinExistence type="predicted"/>
<reference evidence="3" key="1">
    <citation type="submission" date="2021-07" db="EMBL/GenBank/DDBJ databases">
        <authorList>
            <person name="Catto M.A."/>
            <person name="Jacobson A."/>
            <person name="Kennedy G."/>
            <person name="Labadie P."/>
            <person name="Hunt B.G."/>
            <person name="Srinivasan R."/>
        </authorList>
    </citation>
    <scope>NUCLEOTIDE SEQUENCE</scope>
    <source>
        <strain evidence="3">PL_HMW_Pooled</strain>
        <tissue evidence="3">Head</tissue>
    </source>
</reference>
<dbReference type="AlphaFoldDB" id="A0AAE1HNI6"/>
<feature type="region of interest" description="Disordered" evidence="2">
    <location>
        <begin position="1"/>
        <end position="53"/>
    </location>
</feature>
<protein>
    <submittedName>
        <fullName evidence="3">Ras GTPase-activating-like protein IQGAP1</fullName>
    </submittedName>
</protein>
<evidence type="ECO:0000256" key="2">
    <source>
        <dbReference type="SAM" id="MobiDB-lite"/>
    </source>
</evidence>
<dbReference type="EMBL" id="JAHWGI010001187">
    <property type="protein sequence ID" value="KAK3924478.1"/>
    <property type="molecule type" value="Genomic_DNA"/>
</dbReference>
<dbReference type="PANTHER" id="PTHR33173">
    <property type="match status" value="1"/>
</dbReference>
<sequence>MKQYLESRNGGNGPEENVHRRNGRGRSRGRQIISSDEEDNSYQADQDFQTEEDLTKEQNRLQVILKENEDLKNQIVSAMRSKPGTPVQNLTSLLKDLYECATRNSGKQARGIRYSEELKDLGTLLYLLSGKMTYEILSSNLPLPAVSTVRAKVHSSELAFEGEFRIKALKNYLQDRGYPMKVVLSEDGTRLVGKVMYHLSTNQVVGFVPKLTGNGIPELSSFPATSSTVMANYFQQNELSNYAYVIMAQPLSSKAPPFCVCVFGTINKFSADQVDLRWK</sequence>
<comment type="caution">
    <text evidence="3">The sequence shown here is derived from an EMBL/GenBank/DDBJ whole genome shotgun (WGS) entry which is preliminary data.</text>
</comment>
<organism evidence="3 4">
    <name type="scientific">Frankliniella fusca</name>
    <dbReference type="NCBI Taxonomy" id="407009"/>
    <lineage>
        <taxon>Eukaryota</taxon>
        <taxon>Metazoa</taxon>
        <taxon>Ecdysozoa</taxon>
        <taxon>Arthropoda</taxon>
        <taxon>Hexapoda</taxon>
        <taxon>Insecta</taxon>
        <taxon>Pterygota</taxon>
        <taxon>Neoptera</taxon>
        <taxon>Paraneoptera</taxon>
        <taxon>Thysanoptera</taxon>
        <taxon>Terebrantia</taxon>
        <taxon>Thripoidea</taxon>
        <taxon>Thripidae</taxon>
        <taxon>Frankliniella</taxon>
    </lineage>
</organism>
<keyword evidence="1" id="KW-0175">Coiled coil</keyword>
<evidence type="ECO:0000313" key="4">
    <source>
        <dbReference type="Proteomes" id="UP001219518"/>
    </source>
</evidence>
<feature type="compositionally biased region" description="Basic residues" evidence="2">
    <location>
        <begin position="20"/>
        <end position="29"/>
    </location>
</feature>
<evidence type="ECO:0000256" key="1">
    <source>
        <dbReference type="SAM" id="Coils"/>
    </source>
</evidence>
<gene>
    <name evidence="3" type="ORF">KUF71_012501</name>
</gene>
<reference evidence="3" key="2">
    <citation type="journal article" date="2023" name="BMC Genomics">
        <title>Pest status, molecular evolution, and epigenetic factors derived from the genome assembly of Frankliniella fusca, a thysanopteran phytovirus vector.</title>
        <authorList>
            <person name="Catto M.A."/>
            <person name="Labadie P.E."/>
            <person name="Jacobson A.L."/>
            <person name="Kennedy G.G."/>
            <person name="Srinivasan R."/>
            <person name="Hunt B.G."/>
        </authorList>
    </citation>
    <scope>NUCLEOTIDE SEQUENCE</scope>
    <source>
        <strain evidence="3">PL_HMW_Pooled</strain>
    </source>
</reference>
<feature type="coiled-coil region" evidence="1">
    <location>
        <begin position="54"/>
        <end position="81"/>
    </location>
</feature>